<dbReference type="InterPro" id="IPR042185">
    <property type="entry name" value="Serpin_sf_2"/>
</dbReference>
<evidence type="ECO:0000259" key="6">
    <source>
        <dbReference type="SMART" id="SM00181"/>
    </source>
</evidence>
<dbReference type="CDD" id="cd19941">
    <property type="entry name" value="TIL"/>
    <property type="match status" value="19"/>
</dbReference>
<dbReference type="GeneID" id="114252100"/>
<dbReference type="InterPro" id="IPR036084">
    <property type="entry name" value="Ser_inhib-like_sf"/>
</dbReference>
<dbReference type="Gene3D" id="2.30.39.10">
    <property type="entry name" value="Alpha-1-antitrypsin, domain 1"/>
    <property type="match status" value="1"/>
</dbReference>
<dbReference type="PANTHER" id="PTHR23259:SF70">
    <property type="entry name" value="ACCESSORY GLAND PROTEIN ACP62F-RELATED"/>
    <property type="match status" value="1"/>
</dbReference>
<dbReference type="KEGG" id="bman:114252100"/>
<dbReference type="FunFam" id="2.10.25.10:FF:000674">
    <property type="entry name" value="Mucin-2"/>
    <property type="match status" value="1"/>
</dbReference>
<dbReference type="PANTHER" id="PTHR23259">
    <property type="entry name" value="RIDDLE"/>
    <property type="match status" value="1"/>
</dbReference>
<keyword evidence="7" id="KW-1185">Reference proteome</keyword>
<dbReference type="InterPro" id="IPR002919">
    <property type="entry name" value="TIL_dom"/>
</dbReference>
<feature type="domain" description="EGF-like" evidence="6">
    <location>
        <begin position="298"/>
        <end position="326"/>
    </location>
</feature>
<dbReference type="CDD" id="cd19579">
    <property type="entry name" value="serpin1K-like"/>
    <property type="match status" value="1"/>
</dbReference>
<dbReference type="InterPro" id="IPR036186">
    <property type="entry name" value="Serpin_sf"/>
</dbReference>
<accession>A0A6J2KN45</accession>
<sequence length="1830" mass="199530">MLIIIDSASKCTKPNEVFDECPKTCPPRICGVDERTIRCAAPPKPGDPACKPGCRCADNYYRNEQGTCVTKKQCKIQCNKNEVFDLCPAPCPPRRCGIDPATVNCIPSPKIGDPGCEPGCRCIDGYVRNDTDACIPKEECQCGENERYEVCPFATCTAKNCSEFGLPISCPGQTPDGSCPGGSGCVCINGYLRNDIGACIPQSECEACGGDPNARAGCGSNCNRKCSDIVANETKACTLACRVNACDCKDGYYLDENTGKCVLPNECPSICGPDEVYSHCTNGGCNAKNCTQLGRPVPCVKINPKNCRKGCICKEGYLRDENGLCVPEQSCPQSCNKPNEVYERCTFDCPPQTCDSLDKAYACPLQNNQTCVGKCKCKPGYYRNLIGECISEEDCRRCPGKHEYYSCGGACDNICDKLSEENQTSCSIINIKCNEMCYCEEGYARNKNNICVPFDQCNDPVCPENERYDKCPAFLCGPQKCSELGFGTNCPASVNNGTCPGKPGCVCDNGYVRNNKNVCIPQDQCPSCGGDENAQPGCGNYCGNRCSDYEGGPKICPLICILNSCDCRPGYVYDDLVKKCVLPKDCSSKPLCGENEESSDCANRYDSSDCYVDPKDCIQGCICKVGYVRNDEGICVRDDCDDSCNGDPNAVVGCGVNCNRHCSDIGKECQSCAAVCYEDGCDCKDGYYYDDNINKCVLPEDCTKTCGRNEVYSNCTQAQCGPKNCSQLGYPVACPMIQASSCTQGCLCKKGYLRAENGTCIPGEKCPSCGGDNNARSGCGVNCNKRCGDIGKEPGACIAICYDNACDCKEGFYLNENTGKCVKPNQCPKPLCGENEESSDCANCYDSPDCNVDPMDCIQGCICKVGYVRKDEGVCVRDDCDDSCNGDPNAVVGCGVNCNRHCSNIGKEIQSCAAVCYEDGCDCKDGYYYDDNINKCVLPEDCTRTCGKDEVYNDCIQGYCQPKNCSQIGKPVACPRIDPKNCIKGCLCKENYVRADNGTCIPKTDCPSCGGDNNARSGCGVNCNKRCSDIGKEPGACILICYDNACDCKDGFYLNENTGKCVKPNQCPPTCGKDEVYNDCIQGYCQPKNCSEIGKPVACPRIDPKKCIKGCLCKENYVRADNGTCIPKTDCPSCGEDNNARSGCGVNCNKRCSDIGKEPGACILICYDNACDCKDGFYLNENTGKCVKPNQCPRTCSKDEVYSECIEGQCQPKTCFDVGKPVTCPRIDPKKCTKGCLCKEDYVRVNNGTCIPKTECPSCGGDCNARAGCGVYCNRRCSDRGQEPKACTEICYDNACDCKPGFYLNEITGKCVPPNKCPPSCGRNEVYNSCVQGQCRPKSCSQLGKPLSCPRIDPKYCKGGCLCEDGYVKAKNGTCIPEKECPSCGGDPNAEAGCGINCNRRCSDVGKDPGVCEDDICAVNGCDCKQGYYYDYVSSKCVLPDRCPTTNSSGNVDQSLEKLRRGNMALVGQFLWELYKMNPGQSFVTSPVSVLIPYGQLALYAVGETLDQLLKFINLDNKDQIKEAFPALLKNYRSQTSILLTVAVKCYGNINYPFTDQFKNDAVTYFDSEGENIDFKYAKQAADTINGWVANKTNNLIQNVVSEDLFSGDTRLVLVDAFYMRGNWQNQFNPNNTHDRDFYITPNKTKSIKTMYQENFFNYGENEILDAQILELFYKGGNSSLVILLPKKKDGLPQMSHKLRNSDEFFNSIKSLRREKVKCFLPKMDIETKMDIADLSQKMNVTKMFDPQSNDFEGMLVNSDPVHISAAIQKNKIIVDETGTEAAVATAVVGARTTSAIIPKNEYYFIADRSYVFCVLLERDPLFCGVFNGN</sequence>
<feature type="domain" description="Serpin" evidence="5">
    <location>
        <begin position="1468"/>
        <end position="1829"/>
    </location>
</feature>
<gene>
    <name evidence="8" type="primary">LOC114252100</name>
</gene>
<comment type="similarity">
    <text evidence="4">Belongs to the serpin family.</text>
</comment>
<dbReference type="Gene3D" id="3.30.497.10">
    <property type="entry name" value="Antithrombin, subunit I, domain 2"/>
    <property type="match status" value="1"/>
</dbReference>
<feature type="domain" description="EGF-like" evidence="6">
    <location>
        <begin position="1151"/>
        <end position="1187"/>
    </location>
</feature>
<feature type="domain" description="EGF-like" evidence="6">
    <location>
        <begin position="537"/>
        <end position="581"/>
    </location>
</feature>
<protein>
    <submittedName>
        <fullName evidence="8">Zonadhesin-like isoform X1</fullName>
    </submittedName>
</protein>
<reference evidence="8" key="1">
    <citation type="submission" date="2025-08" db="UniProtKB">
        <authorList>
            <consortium name="RefSeq"/>
        </authorList>
    </citation>
    <scope>IDENTIFICATION</scope>
    <source>
        <tissue evidence="8">Silk gland</tissue>
    </source>
</reference>
<keyword evidence="3" id="KW-1015">Disulfide bond</keyword>
<feature type="domain" description="EGF-like" evidence="6">
    <location>
        <begin position="480"/>
        <end position="520"/>
    </location>
</feature>
<dbReference type="InterPro" id="IPR042178">
    <property type="entry name" value="Serpin_sf_1"/>
</dbReference>
<dbReference type="InterPro" id="IPR023796">
    <property type="entry name" value="Serpin_dom"/>
</dbReference>
<feature type="domain" description="EGF-like" evidence="6">
    <location>
        <begin position="1026"/>
        <end position="1062"/>
    </location>
</feature>
<evidence type="ECO:0000256" key="3">
    <source>
        <dbReference type="ARBA" id="ARBA00023157"/>
    </source>
</evidence>
<evidence type="ECO:0000256" key="1">
    <source>
        <dbReference type="ARBA" id="ARBA00022690"/>
    </source>
</evidence>
<feature type="domain" description="EGF-like" evidence="6">
    <location>
        <begin position="1276"/>
        <end position="1312"/>
    </location>
</feature>
<organism evidence="7 8">
    <name type="scientific">Bombyx mandarina</name>
    <name type="common">Wild silk moth</name>
    <name type="synonym">Wild silkworm</name>
    <dbReference type="NCBI Taxonomy" id="7092"/>
    <lineage>
        <taxon>Eukaryota</taxon>
        <taxon>Metazoa</taxon>
        <taxon>Ecdysozoa</taxon>
        <taxon>Arthropoda</taxon>
        <taxon>Hexapoda</taxon>
        <taxon>Insecta</taxon>
        <taxon>Pterygota</taxon>
        <taxon>Neoptera</taxon>
        <taxon>Endopterygota</taxon>
        <taxon>Lepidoptera</taxon>
        <taxon>Glossata</taxon>
        <taxon>Ditrysia</taxon>
        <taxon>Bombycoidea</taxon>
        <taxon>Bombycidae</taxon>
        <taxon>Bombycinae</taxon>
        <taxon>Bombyx</taxon>
    </lineage>
</organism>
<evidence type="ECO:0000256" key="4">
    <source>
        <dbReference type="RuleBase" id="RU000411"/>
    </source>
</evidence>
<feature type="domain" description="EGF-like" evidence="6">
    <location>
        <begin position="901"/>
        <end position="937"/>
    </location>
</feature>
<feature type="domain" description="EGF-like" evidence="6">
    <location>
        <begin position="786"/>
        <end position="822"/>
    </location>
</feature>
<dbReference type="InterPro" id="IPR051368">
    <property type="entry name" value="SerProtInhib-TIL_Domain"/>
</dbReference>
<evidence type="ECO:0000256" key="2">
    <source>
        <dbReference type="ARBA" id="ARBA00022900"/>
    </source>
</evidence>
<dbReference type="SUPFAM" id="SSF56574">
    <property type="entry name" value="Serpins"/>
    <property type="match status" value="1"/>
</dbReference>
<dbReference type="Pfam" id="PF01826">
    <property type="entry name" value="TIL"/>
    <property type="match status" value="15"/>
</dbReference>
<evidence type="ECO:0000313" key="8">
    <source>
        <dbReference type="RefSeq" id="XP_028042392.1"/>
    </source>
</evidence>
<dbReference type="InterPro" id="IPR000742">
    <property type="entry name" value="EGF"/>
</dbReference>
<dbReference type="SMART" id="SM00093">
    <property type="entry name" value="SERPIN"/>
    <property type="match status" value="1"/>
</dbReference>
<evidence type="ECO:0000259" key="5">
    <source>
        <dbReference type="SMART" id="SM00093"/>
    </source>
</evidence>
<keyword evidence="1" id="KW-0646">Protease inhibitor</keyword>
<feature type="domain" description="EGF-like" evidence="6">
    <location>
        <begin position="849"/>
        <end position="876"/>
    </location>
</feature>
<name>A0A6J2KN45_BOMMA</name>
<dbReference type="SUPFAM" id="SSF57567">
    <property type="entry name" value="Serine protease inhibitors"/>
    <property type="match status" value="15"/>
</dbReference>
<dbReference type="GO" id="GO:0004867">
    <property type="term" value="F:serine-type endopeptidase inhibitor activity"/>
    <property type="evidence" value="ECO:0007669"/>
    <property type="project" value="UniProtKB-KW"/>
</dbReference>
<keyword evidence="2" id="KW-0722">Serine protease inhibitor</keyword>
<dbReference type="OrthoDB" id="671595at2759"/>
<dbReference type="Proteomes" id="UP000504629">
    <property type="component" value="Unplaced"/>
</dbReference>
<feature type="domain" description="EGF-like" evidence="6">
    <location>
        <begin position="344"/>
        <end position="390"/>
    </location>
</feature>
<feature type="domain" description="EGF-like" evidence="6">
    <location>
        <begin position="609"/>
        <end position="636"/>
    </location>
</feature>
<evidence type="ECO:0000313" key="7">
    <source>
        <dbReference type="Proteomes" id="UP000504629"/>
    </source>
</evidence>
<dbReference type="Gene3D" id="2.10.25.10">
    <property type="entry name" value="Laminin"/>
    <property type="match status" value="22"/>
</dbReference>
<dbReference type="RefSeq" id="XP_028042392.1">
    <property type="nucleotide sequence ID" value="XM_028186591.1"/>
</dbReference>
<dbReference type="Pfam" id="PF00079">
    <property type="entry name" value="Serpin"/>
    <property type="match status" value="1"/>
</dbReference>
<dbReference type="SMART" id="SM00181">
    <property type="entry name" value="EGF"/>
    <property type="match status" value="11"/>
</dbReference>
<proteinExistence type="inferred from homology"/>